<dbReference type="InterPro" id="IPR034242">
    <property type="entry name" value="MauL"/>
</dbReference>
<dbReference type="CDD" id="cd04221">
    <property type="entry name" value="MauL"/>
    <property type="match status" value="1"/>
</dbReference>
<name>A0A5C6EEE5_9BACT</name>
<dbReference type="EMBL" id="SJPY01000001">
    <property type="protein sequence ID" value="TWU45916.1"/>
    <property type="molecule type" value="Genomic_DNA"/>
</dbReference>
<evidence type="ECO:0000313" key="2">
    <source>
        <dbReference type="EMBL" id="TWU45916.1"/>
    </source>
</evidence>
<protein>
    <recommendedName>
        <fullName evidence="4">Methylamine utilization protein</fullName>
    </recommendedName>
</protein>
<dbReference type="Gene3D" id="2.60.40.420">
    <property type="entry name" value="Cupredoxins - blue copper proteins"/>
    <property type="match status" value="1"/>
</dbReference>
<accession>A0A5C6EEE5</accession>
<keyword evidence="1" id="KW-0732">Signal</keyword>
<feature type="signal peptide" evidence="1">
    <location>
        <begin position="1"/>
        <end position="24"/>
    </location>
</feature>
<keyword evidence="3" id="KW-1185">Reference proteome</keyword>
<sequence length="257" mass="28094" precursor="true">MKIRLLTCLAAPLLLAVCPSDAHAGDLKIRFEYGGESKEPAMVEVNKDVEFCGKHDVKNERLLVNPSNKGVKDVVVYVYTGRGGSQLTDVPASDKKHVLANSECRFDPHIVIAQAGDKLEITNPDPIGHNANLNFFKNPAQNFLIPSGGSKTVALEEAEPAPIPVDCNIHPWMRAYVVVLDHPYAAKSDENGDLIIKNLPEGSALTFRVYHEAGRIDEVKINGKVEKWTRSRFDVEIGAGVKDLGTVVIPADALTYE</sequence>
<feature type="chain" id="PRO_5022913211" description="Methylamine utilization protein" evidence="1">
    <location>
        <begin position="25"/>
        <end position="257"/>
    </location>
</feature>
<dbReference type="Proteomes" id="UP000315471">
    <property type="component" value="Unassembled WGS sequence"/>
</dbReference>
<reference evidence="2 3" key="1">
    <citation type="submission" date="2019-02" db="EMBL/GenBank/DDBJ databases">
        <title>Deep-cultivation of Planctomycetes and their phenomic and genomic characterization uncovers novel biology.</title>
        <authorList>
            <person name="Wiegand S."/>
            <person name="Jogler M."/>
            <person name="Boedeker C."/>
            <person name="Pinto D."/>
            <person name="Vollmers J."/>
            <person name="Rivas-Marin E."/>
            <person name="Kohn T."/>
            <person name="Peeters S.H."/>
            <person name="Heuer A."/>
            <person name="Rast P."/>
            <person name="Oberbeckmann S."/>
            <person name="Bunk B."/>
            <person name="Jeske O."/>
            <person name="Meyerdierks A."/>
            <person name="Storesund J.E."/>
            <person name="Kallscheuer N."/>
            <person name="Luecker S."/>
            <person name="Lage O.M."/>
            <person name="Pohl T."/>
            <person name="Merkel B.J."/>
            <person name="Hornburger P."/>
            <person name="Mueller R.-W."/>
            <person name="Bruemmer F."/>
            <person name="Labrenz M."/>
            <person name="Spormann A.M."/>
            <person name="Op Den Camp H."/>
            <person name="Overmann J."/>
            <person name="Amann R."/>
            <person name="Jetten M.S.M."/>
            <person name="Mascher T."/>
            <person name="Medema M.H."/>
            <person name="Devos D.P."/>
            <person name="Kaster A.-K."/>
            <person name="Ovreas L."/>
            <person name="Rohde M."/>
            <person name="Galperin M.Y."/>
            <person name="Jogler C."/>
        </authorList>
    </citation>
    <scope>NUCLEOTIDE SEQUENCE [LARGE SCALE GENOMIC DNA]</scope>
    <source>
        <strain evidence="2 3">Q31b</strain>
    </source>
</reference>
<dbReference type="AlphaFoldDB" id="A0A5C6EEE5"/>
<gene>
    <name evidence="2" type="ORF">Q31b_10920</name>
</gene>
<evidence type="ECO:0000256" key="1">
    <source>
        <dbReference type="SAM" id="SignalP"/>
    </source>
</evidence>
<proteinExistence type="predicted"/>
<dbReference type="RefSeq" id="WP_231617313.1">
    <property type="nucleotide sequence ID" value="NZ_SJPY01000001.1"/>
</dbReference>
<dbReference type="InterPro" id="IPR008972">
    <property type="entry name" value="Cupredoxin"/>
</dbReference>
<comment type="caution">
    <text evidence="2">The sequence shown here is derived from an EMBL/GenBank/DDBJ whole genome shotgun (WGS) entry which is preliminary data.</text>
</comment>
<dbReference type="SUPFAM" id="SSF49503">
    <property type="entry name" value="Cupredoxins"/>
    <property type="match status" value="1"/>
</dbReference>
<evidence type="ECO:0000313" key="3">
    <source>
        <dbReference type="Proteomes" id="UP000315471"/>
    </source>
</evidence>
<evidence type="ECO:0008006" key="4">
    <source>
        <dbReference type="Google" id="ProtNLM"/>
    </source>
</evidence>
<organism evidence="2 3">
    <name type="scientific">Novipirellula aureliae</name>
    <dbReference type="NCBI Taxonomy" id="2527966"/>
    <lineage>
        <taxon>Bacteria</taxon>
        <taxon>Pseudomonadati</taxon>
        <taxon>Planctomycetota</taxon>
        <taxon>Planctomycetia</taxon>
        <taxon>Pirellulales</taxon>
        <taxon>Pirellulaceae</taxon>
        <taxon>Novipirellula</taxon>
    </lineage>
</organism>